<feature type="transmembrane region" description="Helical" evidence="1">
    <location>
        <begin position="6"/>
        <end position="24"/>
    </location>
</feature>
<evidence type="ECO:0000259" key="2">
    <source>
        <dbReference type="Pfam" id="PF00892"/>
    </source>
</evidence>
<evidence type="ECO:0000313" key="4">
    <source>
        <dbReference type="Proteomes" id="UP001220964"/>
    </source>
</evidence>
<name>A0AAE3NQR5_9RHOB</name>
<dbReference type="SUPFAM" id="SSF103481">
    <property type="entry name" value="Multidrug resistance efflux transporter EmrE"/>
    <property type="match status" value="2"/>
</dbReference>
<keyword evidence="1" id="KW-1133">Transmembrane helix</keyword>
<dbReference type="InterPro" id="IPR000620">
    <property type="entry name" value="EamA_dom"/>
</dbReference>
<keyword evidence="4" id="KW-1185">Reference proteome</keyword>
<feature type="domain" description="EamA" evidence="2">
    <location>
        <begin position="152"/>
        <end position="290"/>
    </location>
</feature>
<dbReference type="GO" id="GO:0016020">
    <property type="term" value="C:membrane"/>
    <property type="evidence" value="ECO:0007669"/>
    <property type="project" value="InterPro"/>
</dbReference>
<dbReference type="Pfam" id="PF00892">
    <property type="entry name" value="EamA"/>
    <property type="match status" value="2"/>
</dbReference>
<feature type="transmembrane region" description="Helical" evidence="1">
    <location>
        <begin position="36"/>
        <end position="55"/>
    </location>
</feature>
<sequence length="292" mass="29801">MGVSWLPLLLALAAGVLFGFNVFVQGRALRGADGLTGAFLSVGGMAAMLWLLAPFMIRLDWFATGAAALFLAVGLFFPAAGQGFQIAAVGRVGPALTSAIGSFTPVFAVVPAVLLLDERLGLQGALALALMIAGLSLSAIGRRGVARGWPLWALLLPLAAAAARGIVQPALKVGLTDLPSPFFAALVTATTSTAVLGLMVRWRAGRAPAAIPHDPRALGLFAASGVINGLGILSLNAAISLGEVTLVSPLVALAPFWSLLFGVLLFRGERVTARLVLVAALVVGGAVLLVTR</sequence>
<reference evidence="3" key="1">
    <citation type="submission" date="2023-03" db="EMBL/GenBank/DDBJ databases">
        <title>Multiphase analysis and comparison of six strains from genera Psychromarinibacter, Lutimaribacter, and Maritimibacter, including a novel species: Psychromarinibacter sediminicola sp. nov.</title>
        <authorList>
            <person name="Wang Y.-H."/>
            <person name="Ye M.-Q."/>
            <person name="Du Z.-J."/>
        </authorList>
    </citation>
    <scope>NUCLEOTIDE SEQUENCE</scope>
    <source>
        <strain evidence="3">C21-152</strain>
    </source>
</reference>
<feature type="transmembrane region" description="Helical" evidence="1">
    <location>
        <begin position="151"/>
        <end position="170"/>
    </location>
</feature>
<protein>
    <submittedName>
        <fullName evidence="3">DMT family transporter</fullName>
    </submittedName>
</protein>
<evidence type="ECO:0000313" key="3">
    <source>
        <dbReference type="EMBL" id="MDF0601798.1"/>
    </source>
</evidence>
<feature type="transmembrane region" description="Helical" evidence="1">
    <location>
        <begin position="220"/>
        <end position="240"/>
    </location>
</feature>
<feature type="transmembrane region" description="Helical" evidence="1">
    <location>
        <begin position="120"/>
        <end position="139"/>
    </location>
</feature>
<dbReference type="AlphaFoldDB" id="A0AAE3NQR5"/>
<dbReference type="EMBL" id="JARGYC010000034">
    <property type="protein sequence ID" value="MDF0601798.1"/>
    <property type="molecule type" value="Genomic_DNA"/>
</dbReference>
<comment type="caution">
    <text evidence="3">The sequence shown here is derived from an EMBL/GenBank/DDBJ whole genome shotgun (WGS) entry which is preliminary data.</text>
</comment>
<feature type="transmembrane region" description="Helical" evidence="1">
    <location>
        <begin position="246"/>
        <end position="266"/>
    </location>
</feature>
<keyword evidence="1" id="KW-0812">Transmembrane</keyword>
<evidence type="ECO:0000256" key="1">
    <source>
        <dbReference type="SAM" id="Phobius"/>
    </source>
</evidence>
<keyword evidence="1" id="KW-0472">Membrane</keyword>
<feature type="transmembrane region" description="Helical" evidence="1">
    <location>
        <begin position="92"/>
        <end position="114"/>
    </location>
</feature>
<dbReference type="RefSeq" id="WP_275567937.1">
    <property type="nucleotide sequence ID" value="NZ_JARGYC010000034.1"/>
</dbReference>
<organism evidence="3 4">
    <name type="scientific">Psychromarinibacter sediminicola</name>
    <dbReference type="NCBI Taxonomy" id="3033385"/>
    <lineage>
        <taxon>Bacteria</taxon>
        <taxon>Pseudomonadati</taxon>
        <taxon>Pseudomonadota</taxon>
        <taxon>Alphaproteobacteria</taxon>
        <taxon>Rhodobacterales</taxon>
        <taxon>Paracoccaceae</taxon>
        <taxon>Psychromarinibacter</taxon>
    </lineage>
</organism>
<dbReference type="InterPro" id="IPR037185">
    <property type="entry name" value="EmrE-like"/>
</dbReference>
<feature type="domain" description="EamA" evidence="2">
    <location>
        <begin position="7"/>
        <end position="138"/>
    </location>
</feature>
<feature type="transmembrane region" description="Helical" evidence="1">
    <location>
        <begin position="182"/>
        <end position="200"/>
    </location>
</feature>
<feature type="transmembrane region" description="Helical" evidence="1">
    <location>
        <begin position="61"/>
        <end position="80"/>
    </location>
</feature>
<feature type="transmembrane region" description="Helical" evidence="1">
    <location>
        <begin position="273"/>
        <end position="291"/>
    </location>
</feature>
<dbReference type="Proteomes" id="UP001220964">
    <property type="component" value="Unassembled WGS sequence"/>
</dbReference>
<accession>A0AAE3NQR5</accession>
<proteinExistence type="predicted"/>
<gene>
    <name evidence="3" type="ORF">P1J78_13715</name>
</gene>